<dbReference type="Gene3D" id="3.30.1660.40">
    <property type="entry name" value="FlgT, N-terminal domain"/>
    <property type="match status" value="1"/>
</dbReference>
<keyword evidence="2" id="KW-0732">Signal</keyword>
<sequence>MNKLLVYVLICVFSFTASAFAAEKTINVTGMYIAGASESLNSAKQHALEDAMRLATEQAGVLVSSYSKTQNMVLTDDEVTTVASKIIKVNKKNYSVNLLSDSEIEVKAYIEAIINTDNLNEDIVNLKKENKLLKEQNYDLKNISSQKEKLKNKIWLMYRDERRKKYIGNPNILWRNSLNSFIIRMNKNIYSSDTGALPNIAEHYYKEIHPNVDKNIVMLTIFEGEYELMAGFEPPAYGSFKRAYNLIKKHNINDLDADLYNDLKEYCIIMSAYIKEYYPDRYGKDVNFEFE</sequence>
<proteinExistence type="predicted"/>
<comment type="caution">
    <text evidence="3">The sequence shown here is derived from an EMBL/GenBank/DDBJ whole genome shotgun (WGS) entry which is preliminary data.</text>
</comment>
<gene>
    <name evidence="3" type="ORF">E7203_06445</name>
</gene>
<feature type="signal peptide" evidence="2">
    <location>
        <begin position="1"/>
        <end position="21"/>
    </location>
</feature>
<feature type="coiled-coil region" evidence="1">
    <location>
        <begin position="116"/>
        <end position="153"/>
    </location>
</feature>
<evidence type="ECO:0008006" key="5">
    <source>
        <dbReference type="Google" id="ProtNLM"/>
    </source>
</evidence>
<reference evidence="3" key="1">
    <citation type="submission" date="2019-04" db="EMBL/GenBank/DDBJ databases">
        <title>Evolution of Biomass-Degrading Anaerobic Consortia Revealed by Metagenomics.</title>
        <authorList>
            <person name="Peng X."/>
        </authorList>
    </citation>
    <scope>NUCLEOTIDE SEQUENCE</scope>
    <source>
        <strain evidence="3">SIG242</strain>
    </source>
</reference>
<evidence type="ECO:0000313" key="4">
    <source>
        <dbReference type="Proteomes" id="UP000772151"/>
    </source>
</evidence>
<evidence type="ECO:0000256" key="1">
    <source>
        <dbReference type="SAM" id="Coils"/>
    </source>
</evidence>
<dbReference type="InterPro" id="IPR038180">
    <property type="entry name" value="FlgT_N_sf"/>
</dbReference>
<dbReference type="RefSeq" id="WP_303669195.1">
    <property type="nucleotide sequence ID" value="NZ_SVCA01000004.1"/>
</dbReference>
<evidence type="ECO:0000313" key="3">
    <source>
        <dbReference type="EMBL" id="MBE6085091.1"/>
    </source>
</evidence>
<dbReference type="EMBL" id="SVCA01000004">
    <property type="protein sequence ID" value="MBE6085091.1"/>
    <property type="molecule type" value="Genomic_DNA"/>
</dbReference>
<protein>
    <recommendedName>
        <fullName evidence="5">LPP20 lipoprotein</fullName>
    </recommendedName>
</protein>
<keyword evidence="1" id="KW-0175">Coiled coil</keyword>
<dbReference type="AlphaFoldDB" id="A0A927ZS85"/>
<evidence type="ECO:0000256" key="2">
    <source>
        <dbReference type="SAM" id="SignalP"/>
    </source>
</evidence>
<feature type="chain" id="PRO_5036699352" description="LPP20 lipoprotein" evidence="2">
    <location>
        <begin position="22"/>
        <end position="291"/>
    </location>
</feature>
<accession>A0A927ZS85</accession>
<organism evidence="3 4">
    <name type="scientific">Selenomonas ruminantium</name>
    <dbReference type="NCBI Taxonomy" id="971"/>
    <lineage>
        <taxon>Bacteria</taxon>
        <taxon>Bacillati</taxon>
        <taxon>Bacillota</taxon>
        <taxon>Negativicutes</taxon>
        <taxon>Selenomonadales</taxon>
        <taxon>Selenomonadaceae</taxon>
        <taxon>Selenomonas</taxon>
    </lineage>
</organism>
<dbReference type="Proteomes" id="UP000772151">
    <property type="component" value="Unassembled WGS sequence"/>
</dbReference>
<name>A0A927ZS85_SELRU</name>